<sequence length="167" mass="18568">PATSQIDCNIRCVNTPGVSSCMFYANRGNCVMLGMARNPPPGTCTRSYTCYEKRWTGCPVRTGPIVDRGYTPGHCSNESHIVGPPITGVMPVCGSPQVGQRKIVLDAILHDGTRLVLENHSSSFVEWDPYLGSWYYSKKEFSTTSSVPRVFDLRRRHYFLNANAALF</sequence>
<evidence type="ECO:0000313" key="1">
    <source>
        <dbReference type="EMBL" id="GMS85357.1"/>
    </source>
</evidence>
<dbReference type="AlphaFoldDB" id="A0AAV5SRE9"/>
<name>A0AAV5SRE9_9BILA</name>
<reference evidence="1" key="1">
    <citation type="submission" date="2023-10" db="EMBL/GenBank/DDBJ databases">
        <title>Genome assembly of Pristionchus species.</title>
        <authorList>
            <person name="Yoshida K."/>
            <person name="Sommer R.J."/>
        </authorList>
    </citation>
    <scope>NUCLEOTIDE SEQUENCE</scope>
    <source>
        <strain evidence="1">RS0144</strain>
    </source>
</reference>
<proteinExistence type="predicted"/>
<comment type="caution">
    <text evidence="1">The sequence shown here is derived from an EMBL/GenBank/DDBJ whole genome shotgun (WGS) entry which is preliminary data.</text>
</comment>
<evidence type="ECO:0008006" key="3">
    <source>
        <dbReference type="Google" id="ProtNLM"/>
    </source>
</evidence>
<organism evidence="1 2">
    <name type="scientific">Pristionchus entomophagus</name>
    <dbReference type="NCBI Taxonomy" id="358040"/>
    <lineage>
        <taxon>Eukaryota</taxon>
        <taxon>Metazoa</taxon>
        <taxon>Ecdysozoa</taxon>
        <taxon>Nematoda</taxon>
        <taxon>Chromadorea</taxon>
        <taxon>Rhabditida</taxon>
        <taxon>Rhabditina</taxon>
        <taxon>Diplogasteromorpha</taxon>
        <taxon>Diplogasteroidea</taxon>
        <taxon>Neodiplogasteridae</taxon>
        <taxon>Pristionchus</taxon>
    </lineage>
</organism>
<feature type="non-terminal residue" evidence="1">
    <location>
        <position position="1"/>
    </location>
</feature>
<evidence type="ECO:0000313" key="2">
    <source>
        <dbReference type="Proteomes" id="UP001432027"/>
    </source>
</evidence>
<dbReference type="Proteomes" id="UP001432027">
    <property type="component" value="Unassembled WGS sequence"/>
</dbReference>
<keyword evidence="2" id="KW-1185">Reference proteome</keyword>
<feature type="non-terminal residue" evidence="1">
    <location>
        <position position="167"/>
    </location>
</feature>
<accession>A0AAV5SRE9</accession>
<dbReference type="EMBL" id="BTSX01000002">
    <property type="protein sequence ID" value="GMS85357.1"/>
    <property type="molecule type" value="Genomic_DNA"/>
</dbReference>
<protein>
    <recommendedName>
        <fullName evidence="3">Apple domain-containing protein</fullName>
    </recommendedName>
</protein>
<gene>
    <name evidence="1" type="ORF">PENTCL1PPCAC_7532</name>
</gene>